<dbReference type="InterPro" id="IPR021729">
    <property type="entry name" value="DUF3298"/>
</dbReference>
<accession>A0A212KAI3</accession>
<dbReference type="EMBL" id="FLUP01000001">
    <property type="protein sequence ID" value="SBW08711.1"/>
    <property type="molecule type" value="Genomic_DNA"/>
</dbReference>
<name>A0A212KAI3_9BACT</name>
<feature type="region of interest" description="Disordered" evidence="1">
    <location>
        <begin position="50"/>
        <end position="102"/>
    </location>
</feature>
<evidence type="ECO:0000259" key="3">
    <source>
        <dbReference type="Pfam" id="PF11738"/>
    </source>
</evidence>
<keyword evidence="2" id="KW-0732">Signal</keyword>
<protein>
    <recommendedName>
        <fullName evidence="3">DUF3298 domain-containing protein</fullName>
    </recommendedName>
</protein>
<dbReference type="Gene3D" id="3.30.565.40">
    <property type="entry name" value="Fervidobacterium nodosum Rt17-B1 like"/>
    <property type="match status" value="1"/>
</dbReference>
<dbReference type="Pfam" id="PF11738">
    <property type="entry name" value="DUF3298"/>
    <property type="match status" value="1"/>
</dbReference>
<gene>
    <name evidence="4" type="ORF">KM92DES2_12542</name>
</gene>
<feature type="compositionally biased region" description="Low complexity" evidence="1">
    <location>
        <begin position="80"/>
        <end position="95"/>
    </location>
</feature>
<dbReference type="AlphaFoldDB" id="A0A212KAI3"/>
<feature type="signal peptide" evidence="2">
    <location>
        <begin position="1"/>
        <end position="23"/>
    </location>
</feature>
<proteinExistence type="predicted"/>
<dbReference type="Gene3D" id="3.90.640.20">
    <property type="entry name" value="Heat-shock cognate protein, ATPase"/>
    <property type="match status" value="1"/>
</dbReference>
<evidence type="ECO:0000313" key="4">
    <source>
        <dbReference type="EMBL" id="SBW08711.1"/>
    </source>
</evidence>
<dbReference type="RefSeq" id="WP_227119244.1">
    <property type="nucleotide sequence ID" value="NZ_CABUEN010000004.1"/>
</dbReference>
<dbReference type="InterPro" id="IPR037126">
    <property type="entry name" value="PdaC/RsiV-like_sf"/>
</dbReference>
<reference evidence="4" key="1">
    <citation type="submission" date="2016-04" db="EMBL/GenBank/DDBJ databases">
        <authorList>
            <person name="Evans L.H."/>
            <person name="Alamgir A."/>
            <person name="Owens N."/>
            <person name="Weber N.D."/>
            <person name="Virtaneva K."/>
            <person name="Barbian K."/>
            <person name="Babar A."/>
            <person name="Rosenke K."/>
        </authorList>
    </citation>
    <scope>NUCLEOTIDE SEQUENCE</scope>
    <source>
        <strain evidence="4">92-2</strain>
    </source>
</reference>
<organism evidence="4">
    <name type="scientific">uncultured Desulfovibrio sp</name>
    <dbReference type="NCBI Taxonomy" id="167968"/>
    <lineage>
        <taxon>Bacteria</taxon>
        <taxon>Pseudomonadati</taxon>
        <taxon>Thermodesulfobacteriota</taxon>
        <taxon>Desulfovibrionia</taxon>
        <taxon>Desulfovibrionales</taxon>
        <taxon>Desulfovibrionaceae</taxon>
        <taxon>Desulfovibrio</taxon>
        <taxon>environmental samples</taxon>
    </lineage>
</organism>
<feature type="chain" id="PRO_5012645817" description="DUF3298 domain-containing protein" evidence="2">
    <location>
        <begin position="24"/>
        <end position="322"/>
    </location>
</feature>
<evidence type="ECO:0000256" key="1">
    <source>
        <dbReference type="SAM" id="MobiDB-lite"/>
    </source>
</evidence>
<evidence type="ECO:0000256" key="2">
    <source>
        <dbReference type="SAM" id="SignalP"/>
    </source>
</evidence>
<feature type="domain" description="DUF3298" evidence="3">
    <location>
        <begin position="230"/>
        <end position="307"/>
    </location>
</feature>
<sequence>MPRLVFFLLLLLPLLACAQAALAARLPEVQAAGSLKAETPAQGMKVIPARKDSAGAPPTSLAAADPNAGAGQPPQHQTNADKAPPASADVAPAPEAVEKADEKTAAAIISGSRRPGIIEHQIVRTNREDKPDINLSYPSLGIRAVDANIREWATGIANAFEETFNSPGLYPDENRPVPELWCSYSLSHPSDKALSITFEVWTYTGGAQGNLDIMTLNYSLLTGQRLGLVDIFEDPDAALAIMSAWSRRELFQRLGGMRQEQYLRTGLNPVPENFASLTLTPSGIRINFQPYQVAPGMAGAQKVEIPIEELQPAHPLMLLWGK</sequence>